<accession>A0A1H7XM43</accession>
<dbReference type="OrthoDB" id="5690455at2"/>
<dbReference type="RefSeq" id="WP_090921917.1">
    <property type="nucleotide sequence ID" value="NZ_CP016180.1"/>
</dbReference>
<feature type="coiled-coil region" evidence="1">
    <location>
        <begin position="15"/>
        <end position="42"/>
    </location>
</feature>
<proteinExistence type="predicted"/>
<dbReference type="GeneID" id="83544546"/>
<evidence type="ECO:0000256" key="1">
    <source>
        <dbReference type="SAM" id="Coils"/>
    </source>
</evidence>
<keyword evidence="1" id="KW-0175">Coiled coil</keyword>
<dbReference type="EMBL" id="FOBN01000013">
    <property type="protein sequence ID" value="SEM34713.1"/>
    <property type="molecule type" value="Genomic_DNA"/>
</dbReference>
<gene>
    <name evidence="2" type="ORF">SAMN05444853_11333</name>
</gene>
<protein>
    <recommendedName>
        <fullName evidence="4">ANR family transcriptional regulator</fullName>
    </recommendedName>
</protein>
<dbReference type="NCBIfam" id="NF033650">
    <property type="entry name" value="ANR_neg_reg"/>
    <property type="match status" value="1"/>
</dbReference>
<evidence type="ECO:0000313" key="2">
    <source>
        <dbReference type="EMBL" id="SEM34713.1"/>
    </source>
</evidence>
<dbReference type="Proteomes" id="UP000198883">
    <property type="component" value="Unassembled WGS sequence"/>
</dbReference>
<evidence type="ECO:0008006" key="4">
    <source>
        <dbReference type="Google" id="ProtNLM"/>
    </source>
</evidence>
<name>A0A1H7XM43_9PAST</name>
<reference evidence="3" key="1">
    <citation type="submission" date="2016-10" db="EMBL/GenBank/DDBJ databases">
        <authorList>
            <person name="Varghese N."/>
            <person name="Submissions S."/>
        </authorList>
    </citation>
    <scope>NUCLEOTIDE SEQUENCE [LARGE SCALE GENOMIC DNA]</scope>
    <source>
        <strain evidence="3">DSM 24204</strain>
    </source>
</reference>
<dbReference type="AlphaFoldDB" id="A0A1H7XM43"/>
<organism evidence="2 3">
    <name type="scientific">Phocoenobacter skyensis</name>
    <dbReference type="NCBI Taxonomy" id="97481"/>
    <lineage>
        <taxon>Bacteria</taxon>
        <taxon>Pseudomonadati</taxon>
        <taxon>Pseudomonadota</taxon>
        <taxon>Gammaproteobacteria</taxon>
        <taxon>Pasteurellales</taxon>
        <taxon>Pasteurellaceae</taxon>
        <taxon>Phocoenobacter</taxon>
    </lineage>
</organism>
<evidence type="ECO:0000313" key="3">
    <source>
        <dbReference type="Proteomes" id="UP000198883"/>
    </source>
</evidence>
<dbReference type="InterPro" id="IPR047666">
    <property type="entry name" value="ANR_neg_reg"/>
</dbReference>
<sequence>MRDIIQSAKKIHKQRLSKEWEYKNLAQQASRLEQEDNHTEAAKIWSKAIDKAPTKKQKDWCDYRVKYCERTAEVKKLVEKDSEQG</sequence>
<dbReference type="STRING" id="97481.SAMN05444853_11333"/>